<dbReference type="GO" id="GO:0006508">
    <property type="term" value="P:proteolysis"/>
    <property type="evidence" value="ECO:0007669"/>
    <property type="project" value="UniProtKB-KW"/>
</dbReference>
<sequence length="530" mass="55685">MPDDRDQLREAALLVRAAEPGADALSAQGGPDASTLEALVIRQGRPVLAVEDDDIVGDVGDVWRARLDAAGVRDGLRRVLPAVGRIEVDNHPQLPYVGTGWLIADDVVVTAGFVAREFAESGGHGFVFRPGSPNPLNLMAARIDFRREGRSGNPRPFAVREVLDISGESQTQLAFLRLEPLGPYGPLSPPLNLAGQPPEVGRDVAVVGYPAIDSRMDQGVMRAVFGDVFEVKRVAVGRITGVEGSTLRHDCTTTGGTGGAPIVDLATGEVIGLHLGGQQFGNKFGVTAATIAARLEAIRRAATGVAAAASGPTAAAPDSNPRAMVAPAAPAPAPPVVAPPAVAPPPADQLVTALHGAFGFDALVRLAATELGVDLNALSPAGSTGDAIRALVQWAQGNGRIGDLFAAASALRPNNPQLAARRVVRPAGPRGNNVIRRELRELLKDQFPKRTDLAMLLDDAIGWNLDDIPGQDGGMEAVCFELVQRLWLNRDEHLRLVLELAIERRPTSIGFRNLLDEIFESSPVASGPAA</sequence>
<evidence type="ECO:0000256" key="2">
    <source>
        <dbReference type="ARBA" id="ARBA00022670"/>
    </source>
</evidence>
<dbReference type="EC" id="3.4.21.-" evidence="6"/>
<keyword evidence="9" id="KW-1185">Reference proteome</keyword>
<dbReference type="PRINTS" id="PR00839">
    <property type="entry name" value="V8PROTEASE"/>
</dbReference>
<organism evidence="8 9">
    <name type="scientific">Aquisphaera giovannonii</name>
    <dbReference type="NCBI Taxonomy" id="406548"/>
    <lineage>
        <taxon>Bacteria</taxon>
        <taxon>Pseudomonadati</taxon>
        <taxon>Planctomycetota</taxon>
        <taxon>Planctomycetia</taxon>
        <taxon>Isosphaerales</taxon>
        <taxon>Isosphaeraceae</taxon>
        <taxon>Aquisphaera</taxon>
    </lineage>
</organism>
<reference evidence="8 9" key="1">
    <citation type="submission" date="2019-08" db="EMBL/GenBank/DDBJ databases">
        <title>Deep-cultivation of Planctomycetes and their phenomic and genomic characterization uncovers novel biology.</title>
        <authorList>
            <person name="Wiegand S."/>
            <person name="Jogler M."/>
            <person name="Boedeker C."/>
            <person name="Pinto D."/>
            <person name="Vollmers J."/>
            <person name="Rivas-Marin E."/>
            <person name="Kohn T."/>
            <person name="Peeters S.H."/>
            <person name="Heuer A."/>
            <person name="Rast P."/>
            <person name="Oberbeckmann S."/>
            <person name="Bunk B."/>
            <person name="Jeske O."/>
            <person name="Meyerdierks A."/>
            <person name="Storesund J.E."/>
            <person name="Kallscheuer N."/>
            <person name="Luecker S."/>
            <person name="Lage O.M."/>
            <person name="Pohl T."/>
            <person name="Merkel B.J."/>
            <person name="Hornburger P."/>
            <person name="Mueller R.-W."/>
            <person name="Bruemmer F."/>
            <person name="Labrenz M."/>
            <person name="Spormann A.M."/>
            <person name="Op den Camp H."/>
            <person name="Overmann J."/>
            <person name="Amann R."/>
            <person name="Jetten M.S.M."/>
            <person name="Mascher T."/>
            <person name="Medema M.H."/>
            <person name="Devos D.P."/>
            <person name="Kaster A.-K."/>
            <person name="Ovreas L."/>
            <person name="Rohde M."/>
            <person name="Galperin M.Y."/>
            <person name="Jogler C."/>
        </authorList>
    </citation>
    <scope>NUCLEOTIDE SEQUENCE [LARGE SCALE GENOMIC DNA]</scope>
    <source>
        <strain evidence="8 9">OJF2</strain>
    </source>
</reference>
<dbReference type="InterPro" id="IPR009003">
    <property type="entry name" value="Peptidase_S1_PA"/>
</dbReference>
<dbReference type="InterPro" id="IPR043504">
    <property type="entry name" value="Peptidase_S1_PA_chymotrypsin"/>
</dbReference>
<dbReference type="OrthoDB" id="517890at2"/>
<keyword evidence="2 6" id="KW-0645">Protease</keyword>
<evidence type="ECO:0000256" key="3">
    <source>
        <dbReference type="ARBA" id="ARBA00022729"/>
    </source>
</evidence>
<comment type="similarity">
    <text evidence="1 6">Belongs to the peptidase S1B family.</text>
</comment>
<keyword evidence="5 6" id="KW-0720">Serine protease</keyword>
<dbReference type="InterPro" id="IPR045430">
    <property type="entry name" value="EAD1"/>
</dbReference>
<evidence type="ECO:0000256" key="4">
    <source>
        <dbReference type="ARBA" id="ARBA00022801"/>
    </source>
</evidence>
<dbReference type="AlphaFoldDB" id="A0A5B9W668"/>
<dbReference type="Pfam" id="PF19955">
    <property type="entry name" value="EAD1"/>
    <property type="match status" value="2"/>
</dbReference>
<dbReference type="Proteomes" id="UP000324233">
    <property type="component" value="Chromosome"/>
</dbReference>
<feature type="domain" description="Effector-associated" evidence="7">
    <location>
        <begin position="348"/>
        <end position="420"/>
    </location>
</feature>
<evidence type="ECO:0000313" key="8">
    <source>
        <dbReference type="EMBL" id="QEH35827.1"/>
    </source>
</evidence>
<evidence type="ECO:0000313" key="9">
    <source>
        <dbReference type="Proteomes" id="UP000324233"/>
    </source>
</evidence>
<evidence type="ECO:0000256" key="1">
    <source>
        <dbReference type="ARBA" id="ARBA00008764"/>
    </source>
</evidence>
<proteinExistence type="inferred from homology"/>
<name>A0A5B9W668_9BACT</name>
<dbReference type="RefSeq" id="WP_148595574.1">
    <property type="nucleotide sequence ID" value="NZ_CP042997.1"/>
</dbReference>
<feature type="domain" description="Effector-associated" evidence="7">
    <location>
        <begin position="435"/>
        <end position="517"/>
    </location>
</feature>
<gene>
    <name evidence="8" type="ORF">OJF2_43840</name>
</gene>
<evidence type="ECO:0000256" key="5">
    <source>
        <dbReference type="ARBA" id="ARBA00022825"/>
    </source>
</evidence>
<dbReference type="EMBL" id="CP042997">
    <property type="protein sequence ID" value="QEH35827.1"/>
    <property type="molecule type" value="Genomic_DNA"/>
</dbReference>
<keyword evidence="3" id="KW-0732">Signal</keyword>
<dbReference type="InterPro" id="IPR008256">
    <property type="entry name" value="Peptidase_S1B"/>
</dbReference>
<accession>A0A5B9W668</accession>
<dbReference type="SUPFAM" id="SSF50494">
    <property type="entry name" value="Trypsin-like serine proteases"/>
    <property type="match status" value="1"/>
</dbReference>
<dbReference type="KEGG" id="agv:OJF2_43840"/>
<evidence type="ECO:0000256" key="6">
    <source>
        <dbReference type="RuleBase" id="RU004296"/>
    </source>
</evidence>
<evidence type="ECO:0000259" key="7">
    <source>
        <dbReference type="Pfam" id="PF19955"/>
    </source>
</evidence>
<protein>
    <recommendedName>
        <fullName evidence="6">Serine protease</fullName>
        <ecNumber evidence="6">3.4.21.-</ecNumber>
    </recommendedName>
</protein>
<dbReference type="Pfam" id="PF13365">
    <property type="entry name" value="Trypsin_2"/>
    <property type="match status" value="1"/>
</dbReference>
<dbReference type="Gene3D" id="2.40.10.10">
    <property type="entry name" value="Trypsin-like serine proteases"/>
    <property type="match status" value="2"/>
</dbReference>
<keyword evidence="4 6" id="KW-0378">Hydrolase</keyword>
<dbReference type="GO" id="GO:0008236">
    <property type="term" value="F:serine-type peptidase activity"/>
    <property type="evidence" value="ECO:0007669"/>
    <property type="project" value="UniProtKB-KW"/>
</dbReference>